<evidence type="ECO:0000313" key="3">
    <source>
        <dbReference type="Proteomes" id="UP000054144"/>
    </source>
</evidence>
<name>A0A0D7AM77_9AGAR</name>
<accession>A0A0D7AM77</accession>
<dbReference type="AlphaFoldDB" id="A0A0D7AM77"/>
<keyword evidence="3" id="KW-1185">Reference proteome</keyword>
<dbReference type="Pfam" id="PF08615">
    <property type="entry name" value="RNase_H2_suC"/>
    <property type="match status" value="1"/>
</dbReference>
<dbReference type="Proteomes" id="UP000054144">
    <property type="component" value="Unassembled WGS sequence"/>
</dbReference>
<proteinExistence type="predicted"/>
<dbReference type="PANTHER" id="PTHR47204:SF1">
    <property type="entry name" value="RIBONUCLEASE H2 SUBUNIT C"/>
    <property type="match status" value="1"/>
</dbReference>
<dbReference type="CDD" id="cd09271">
    <property type="entry name" value="RNase_H2-C"/>
    <property type="match status" value="1"/>
</dbReference>
<dbReference type="GO" id="GO:0006401">
    <property type="term" value="P:RNA catabolic process"/>
    <property type="evidence" value="ECO:0007669"/>
    <property type="project" value="InterPro"/>
</dbReference>
<organism evidence="2 3">
    <name type="scientific">Fistulina hepatica ATCC 64428</name>
    <dbReference type="NCBI Taxonomy" id="1128425"/>
    <lineage>
        <taxon>Eukaryota</taxon>
        <taxon>Fungi</taxon>
        <taxon>Dikarya</taxon>
        <taxon>Basidiomycota</taxon>
        <taxon>Agaricomycotina</taxon>
        <taxon>Agaricomycetes</taxon>
        <taxon>Agaricomycetidae</taxon>
        <taxon>Agaricales</taxon>
        <taxon>Fistulinaceae</taxon>
        <taxon>Fistulina</taxon>
    </lineage>
</organism>
<dbReference type="Gene3D" id="2.40.128.680">
    <property type="match status" value="1"/>
</dbReference>
<dbReference type="PANTHER" id="PTHR47204">
    <property type="entry name" value="OS02G0168900 PROTEIN"/>
    <property type="match status" value="1"/>
</dbReference>
<dbReference type="InterPro" id="IPR013924">
    <property type="entry name" value="RNase_H2_suC"/>
</dbReference>
<dbReference type="OrthoDB" id="6222486at2759"/>
<sequence length="240" mass="26159">MNIQIFANSDVAALPVVKPSLLPFRIRYSGPAPISTYFHVKPAPETVGAPPPPSIPEKKDAPKIASAMDATAVSNGVDAVAQDSSNTPTSSSHTNPATRLVSRATRFIASFRGRTVHGLEAKLPEGYTGVVLRVDDQRTARQSGRAIRKPASAAENGRGKARQTQQASRQMADEDDEDDIGHDDDMMLNDSQSARTLVPVATFPSMVVWHPDIPVDEGRDEYLRTLTEWTRIAHEIHRSE</sequence>
<evidence type="ECO:0000313" key="2">
    <source>
        <dbReference type="EMBL" id="KIY51883.1"/>
    </source>
</evidence>
<gene>
    <name evidence="2" type="ORF">FISHEDRAFT_70380</name>
</gene>
<reference evidence="2 3" key="1">
    <citation type="journal article" date="2015" name="Fungal Genet. Biol.">
        <title>Evolution of novel wood decay mechanisms in Agaricales revealed by the genome sequences of Fistulina hepatica and Cylindrobasidium torrendii.</title>
        <authorList>
            <person name="Floudas D."/>
            <person name="Held B.W."/>
            <person name="Riley R."/>
            <person name="Nagy L.G."/>
            <person name="Koehler G."/>
            <person name="Ransdell A.S."/>
            <person name="Younus H."/>
            <person name="Chow J."/>
            <person name="Chiniquy J."/>
            <person name="Lipzen A."/>
            <person name="Tritt A."/>
            <person name="Sun H."/>
            <person name="Haridas S."/>
            <person name="LaButti K."/>
            <person name="Ohm R.A."/>
            <person name="Kues U."/>
            <person name="Blanchette R.A."/>
            <person name="Grigoriev I.V."/>
            <person name="Minto R.E."/>
            <person name="Hibbett D.S."/>
        </authorList>
    </citation>
    <scope>NUCLEOTIDE SEQUENCE [LARGE SCALE GENOMIC DNA]</scope>
    <source>
        <strain evidence="2 3">ATCC 64428</strain>
    </source>
</reference>
<protein>
    <submittedName>
        <fullName evidence="2">Uncharacterized protein</fullName>
    </submittedName>
</protein>
<dbReference type="EMBL" id="KN881647">
    <property type="protein sequence ID" value="KIY51883.1"/>
    <property type="molecule type" value="Genomic_DNA"/>
</dbReference>
<feature type="compositionally biased region" description="Acidic residues" evidence="1">
    <location>
        <begin position="173"/>
        <end position="182"/>
    </location>
</feature>
<dbReference type="GO" id="GO:0032299">
    <property type="term" value="C:ribonuclease H2 complex"/>
    <property type="evidence" value="ECO:0007669"/>
    <property type="project" value="InterPro"/>
</dbReference>
<feature type="region of interest" description="Disordered" evidence="1">
    <location>
        <begin position="139"/>
        <end position="187"/>
    </location>
</feature>
<evidence type="ECO:0000256" key="1">
    <source>
        <dbReference type="SAM" id="MobiDB-lite"/>
    </source>
</evidence>